<feature type="non-terminal residue" evidence="2">
    <location>
        <position position="56"/>
    </location>
</feature>
<evidence type="ECO:0000256" key="1">
    <source>
        <dbReference type="SAM" id="MobiDB-lite"/>
    </source>
</evidence>
<proteinExistence type="predicted"/>
<evidence type="ECO:0000313" key="3">
    <source>
        <dbReference type="Proteomes" id="UP000265520"/>
    </source>
</evidence>
<keyword evidence="3" id="KW-1185">Reference proteome</keyword>
<name>A0A392SV62_9FABA</name>
<dbReference type="Proteomes" id="UP000265520">
    <property type="component" value="Unassembled WGS sequence"/>
</dbReference>
<dbReference type="EMBL" id="LXQA010445573">
    <property type="protein sequence ID" value="MCI52332.1"/>
    <property type="molecule type" value="Genomic_DNA"/>
</dbReference>
<organism evidence="2 3">
    <name type="scientific">Trifolium medium</name>
    <dbReference type="NCBI Taxonomy" id="97028"/>
    <lineage>
        <taxon>Eukaryota</taxon>
        <taxon>Viridiplantae</taxon>
        <taxon>Streptophyta</taxon>
        <taxon>Embryophyta</taxon>
        <taxon>Tracheophyta</taxon>
        <taxon>Spermatophyta</taxon>
        <taxon>Magnoliopsida</taxon>
        <taxon>eudicotyledons</taxon>
        <taxon>Gunneridae</taxon>
        <taxon>Pentapetalae</taxon>
        <taxon>rosids</taxon>
        <taxon>fabids</taxon>
        <taxon>Fabales</taxon>
        <taxon>Fabaceae</taxon>
        <taxon>Papilionoideae</taxon>
        <taxon>50 kb inversion clade</taxon>
        <taxon>NPAAA clade</taxon>
        <taxon>Hologalegina</taxon>
        <taxon>IRL clade</taxon>
        <taxon>Trifolieae</taxon>
        <taxon>Trifolium</taxon>
    </lineage>
</organism>
<evidence type="ECO:0000313" key="2">
    <source>
        <dbReference type="EMBL" id="MCI52332.1"/>
    </source>
</evidence>
<accession>A0A392SV62</accession>
<feature type="non-terminal residue" evidence="2">
    <location>
        <position position="1"/>
    </location>
</feature>
<comment type="caution">
    <text evidence="2">The sequence shown here is derived from an EMBL/GenBank/DDBJ whole genome shotgun (WGS) entry which is preliminary data.</text>
</comment>
<feature type="region of interest" description="Disordered" evidence="1">
    <location>
        <begin position="32"/>
        <end position="56"/>
    </location>
</feature>
<reference evidence="2 3" key="1">
    <citation type="journal article" date="2018" name="Front. Plant Sci.">
        <title>Red Clover (Trifolium pratense) and Zigzag Clover (T. medium) - A Picture of Genomic Similarities and Differences.</title>
        <authorList>
            <person name="Dluhosova J."/>
            <person name="Istvanek J."/>
            <person name="Nedelnik J."/>
            <person name="Repkova J."/>
        </authorList>
    </citation>
    <scope>NUCLEOTIDE SEQUENCE [LARGE SCALE GENOMIC DNA]</scope>
    <source>
        <strain evidence="3">cv. 10/8</strain>
        <tissue evidence="2">Leaf</tissue>
    </source>
</reference>
<sequence length="56" mass="6258">RIIAGRNDQAIANAMTSMAQTMARDNTALLGQQNQQGGADEFRLDRFMRNNPPHSR</sequence>
<protein>
    <submittedName>
        <fullName evidence="2">Uncharacterized protein</fullName>
    </submittedName>
</protein>
<dbReference type="AlphaFoldDB" id="A0A392SV62"/>